<dbReference type="EMBL" id="AUSU01002071">
    <property type="protein sequence ID" value="EPS69552.1"/>
    <property type="molecule type" value="Genomic_DNA"/>
</dbReference>
<proteinExistence type="predicted"/>
<keyword evidence="1" id="KW-0175">Coiled coil</keyword>
<protein>
    <submittedName>
        <fullName evidence="2">Uncharacterized protein</fullName>
    </submittedName>
</protein>
<evidence type="ECO:0000313" key="2">
    <source>
        <dbReference type="EMBL" id="EPS69552.1"/>
    </source>
</evidence>
<accession>S8EAJ8</accession>
<gene>
    <name evidence="2" type="ORF">M569_05213</name>
</gene>
<feature type="coiled-coil region" evidence="1">
    <location>
        <begin position="137"/>
        <end position="164"/>
    </location>
</feature>
<dbReference type="Proteomes" id="UP000015453">
    <property type="component" value="Unassembled WGS sequence"/>
</dbReference>
<comment type="caution">
    <text evidence="2">The sequence shown here is derived from an EMBL/GenBank/DDBJ whole genome shotgun (WGS) entry which is preliminary data.</text>
</comment>
<name>S8EAJ8_9LAMI</name>
<dbReference type="AlphaFoldDB" id="S8EAJ8"/>
<sequence>MVNDKIPILKVTLEEVTNIESVSEVIKRRFKEQLLNDQATVMQKFARVILARFKLREKKEEFNRLNQSEKELAEALAAARDNKGKPEDYAAAVIVAVVDAKKKGLSALKIAAAATELTEDEVNRVAVDGGDNSRLLAKVKEVALKEVEEELERALAAARDNKGKPEDYAAAVIAAVVDAKKKGLSALKIAAVATELTEDEVNRVAVDGGDNSRLLAKVKEVALK</sequence>
<organism evidence="2 3">
    <name type="scientific">Genlisea aurea</name>
    <dbReference type="NCBI Taxonomy" id="192259"/>
    <lineage>
        <taxon>Eukaryota</taxon>
        <taxon>Viridiplantae</taxon>
        <taxon>Streptophyta</taxon>
        <taxon>Embryophyta</taxon>
        <taxon>Tracheophyta</taxon>
        <taxon>Spermatophyta</taxon>
        <taxon>Magnoliopsida</taxon>
        <taxon>eudicotyledons</taxon>
        <taxon>Gunneridae</taxon>
        <taxon>Pentapetalae</taxon>
        <taxon>asterids</taxon>
        <taxon>lamiids</taxon>
        <taxon>Lamiales</taxon>
        <taxon>Lentibulariaceae</taxon>
        <taxon>Genlisea</taxon>
    </lineage>
</organism>
<reference evidence="2 3" key="1">
    <citation type="journal article" date="2013" name="BMC Genomics">
        <title>The miniature genome of a carnivorous plant Genlisea aurea contains a low number of genes and short non-coding sequences.</title>
        <authorList>
            <person name="Leushkin E.V."/>
            <person name="Sutormin R.A."/>
            <person name="Nabieva E.R."/>
            <person name="Penin A.A."/>
            <person name="Kondrashov A.S."/>
            <person name="Logacheva M.D."/>
        </authorList>
    </citation>
    <scope>NUCLEOTIDE SEQUENCE [LARGE SCALE GENOMIC DNA]</scope>
</reference>
<feature type="coiled-coil region" evidence="1">
    <location>
        <begin position="55"/>
        <end position="82"/>
    </location>
</feature>
<keyword evidence="3" id="KW-1185">Reference proteome</keyword>
<evidence type="ECO:0000256" key="1">
    <source>
        <dbReference type="SAM" id="Coils"/>
    </source>
</evidence>
<evidence type="ECO:0000313" key="3">
    <source>
        <dbReference type="Proteomes" id="UP000015453"/>
    </source>
</evidence>